<dbReference type="EMBL" id="UINC01083937">
    <property type="protein sequence ID" value="SVC30115.1"/>
    <property type="molecule type" value="Genomic_DNA"/>
</dbReference>
<reference evidence="1" key="1">
    <citation type="submission" date="2018-05" db="EMBL/GenBank/DDBJ databases">
        <authorList>
            <person name="Lanie J.A."/>
            <person name="Ng W.-L."/>
            <person name="Kazmierczak K.M."/>
            <person name="Andrzejewski T.M."/>
            <person name="Davidsen T.M."/>
            <person name="Wayne K.J."/>
            <person name="Tettelin H."/>
            <person name="Glass J.I."/>
            <person name="Rusch D."/>
            <person name="Podicherti R."/>
            <person name="Tsui H.-C.T."/>
            <person name="Winkler M.E."/>
        </authorList>
    </citation>
    <scope>NUCLEOTIDE SEQUENCE</scope>
</reference>
<evidence type="ECO:0000313" key="1">
    <source>
        <dbReference type="EMBL" id="SVC30115.1"/>
    </source>
</evidence>
<feature type="non-terminal residue" evidence="1">
    <location>
        <position position="38"/>
    </location>
</feature>
<sequence length="38" mass="4370">MKKLITLILLTFFGFGCSNTSEDSMNPFFTDYDAPYQI</sequence>
<accession>A0A382L2V0</accession>
<gene>
    <name evidence="1" type="ORF">METZ01_LOCUS282969</name>
</gene>
<name>A0A382L2V0_9ZZZZ</name>
<dbReference type="AlphaFoldDB" id="A0A382L2V0"/>
<dbReference type="PROSITE" id="PS51257">
    <property type="entry name" value="PROKAR_LIPOPROTEIN"/>
    <property type="match status" value="1"/>
</dbReference>
<organism evidence="1">
    <name type="scientific">marine metagenome</name>
    <dbReference type="NCBI Taxonomy" id="408172"/>
    <lineage>
        <taxon>unclassified sequences</taxon>
        <taxon>metagenomes</taxon>
        <taxon>ecological metagenomes</taxon>
    </lineage>
</organism>
<protein>
    <submittedName>
        <fullName evidence="1">Uncharacterized protein</fullName>
    </submittedName>
</protein>
<proteinExistence type="predicted"/>